<accession>A0A7G9TDI1</accession>
<dbReference type="GeneID" id="81469630"/>
<evidence type="ECO:0000313" key="3">
    <source>
        <dbReference type="Proteomes" id="UP000515838"/>
    </source>
</evidence>
<name>A0A7G9TDI1_PSEMX</name>
<organism evidence="2 3">
    <name type="scientific">Pseudoxanthomonas mexicana</name>
    <dbReference type="NCBI Taxonomy" id="128785"/>
    <lineage>
        <taxon>Bacteria</taxon>
        <taxon>Pseudomonadati</taxon>
        <taxon>Pseudomonadota</taxon>
        <taxon>Gammaproteobacteria</taxon>
        <taxon>Lysobacterales</taxon>
        <taxon>Lysobacteraceae</taxon>
        <taxon>Pseudoxanthomonas</taxon>
    </lineage>
</organism>
<sequence length="81" mass="8639">MSDHTHAPSAQRQQAMTEALRAWDPEAEVSLEAGTGRLMVMTTLPTERVIAILKEVGEHAEAGDSEPRGHKAGQCCGGCSH</sequence>
<feature type="region of interest" description="Disordered" evidence="1">
    <location>
        <begin position="59"/>
        <end position="81"/>
    </location>
</feature>
<dbReference type="EMBL" id="CP060731">
    <property type="protein sequence ID" value="QNN78156.1"/>
    <property type="molecule type" value="Genomic_DNA"/>
</dbReference>
<protein>
    <submittedName>
        <fullName evidence="2">Uncharacterized protein</fullName>
    </submittedName>
</protein>
<dbReference type="AlphaFoldDB" id="A0A7G9TDI1"/>
<dbReference type="RefSeq" id="WP_187573604.1">
    <property type="nucleotide sequence ID" value="NZ_CP060731.1"/>
</dbReference>
<evidence type="ECO:0000313" key="2">
    <source>
        <dbReference type="EMBL" id="QNN78156.1"/>
    </source>
</evidence>
<gene>
    <name evidence="2" type="ORF">IAE60_01550</name>
</gene>
<reference evidence="2 3" key="1">
    <citation type="submission" date="2020-08" db="EMBL/GenBank/DDBJ databases">
        <title>Streptomycin Non-resistant strain, P. mexicana.</title>
        <authorList>
            <person name="Ganesh-Kumar S."/>
            <person name="Zhe T."/>
            <person name="Yu Z."/>
            <person name="Min Y."/>
        </authorList>
    </citation>
    <scope>NUCLEOTIDE SEQUENCE [LARGE SCALE GENOMIC DNA]</scope>
    <source>
        <strain evidence="2 3">GTZY2</strain>
    </source>
</reference>
<proteinExistence type="predicted"/>
<dbReference type="Proteomes" id="UP000515838">
    <property type="component" value="Chromosome"/>
</dbReference>
<feature type="compositionally biased region" description="Basic and acidic residues" evidence="1">
    <location>
        <begin position="59"/>
        <end position="69"/>
    </location>
</feature>
<evidence type="ECO:0000256" key="1">
    <source>
        <dbReference type="SAM" id="MobiDB-lite"/>
    </source>
</evidence>